<dbReference type="SUPFAM" id="SSF53474">
    <property type="entry name" value="alpha/beta-Hydrolases"/>
    <property type="match status" value="1"/>
</dbReference>
<keyword evidence="5" id="KW-0732">Signal</keyword>
<protein>
    <recommendedName>
        <fullName evidence="1">1-alkyl-2-acetylglycerophosphocholine esterase</fullName>
        <ecNumber evidence="1">3.1.1.47</ecNumber>
    </recommendedName>
</protein>
<dbReference type="EC" id="3.1.1.47" evidence="1"/>
<keyword evidence="7" id="KW-1185">Reference proteome</keyword>
<evidence type="ECO:0000313" key="6">
    <source>
        <dbReference type="EMBL" id="RSL54611.1"/>
    </source>
</evidence>
<dbReference type="OrthoDB" id="2363873at2759"/>
<keyword evidence="4" id="KW-0443">Lipid metabolism</keyword>
<evidence type="ECO:0000256" key="1">
    <source>
        <dbReference type="ARBA" id="ARBA00013201"/>
    </source>
</evidence>
<name>A0A428PNG6_9HYPO</name>
<dbReference type="GO" id="GO:0003847">
    <property type="term" value="F:1-alkyl-2-acetylglycerophosphocholine esterase activity"/>
    <property type="evidence" value="ECO:0007669"/>
    <property type="project" value="UniProtKB-EC"/>
</dbReference>
<feature type="chain" id="PRO_5019307163" description="1-alkyl-2-acetylglycerophosphocholine esterase" evidence="5">
    <location>
        <begin position="17"/>
        <end position="380"/>
    </location>
</feature>
<evidence type="ECO:0000256" key="4">
    <source>
        <dbReference type="ARBA" id="ARBA00023098"/>
    </source>
</evidence>
<dbReference type="EMBL" id="NKCI01000109">
    <property type="protein sequence ID" value="RSL54611.1"/>
    <property type="molecule type" value="Genomic_DNA"/>
</dbReference>
<gene>
    <name evidence="6" type="ORF">CEP54_009784</name>
</gene>
<dbReference type="Gene3D" id="3.40.50.1820">
    <property type="entry name" value="alpha/beta hydrolase"/>
    <property type="match status" value="1"/>
</dbReference>
<accession>A0A428PNG6</accession>
<dbReference type="Proteomes" id="UP000288168">
    <property type="component" value="Unassembled WGS sequence"/>
</dbReference>
<evidence type="ECO:0000313" key="7">
    <source>
        <dbReference type="Proteomes" id="UP000288168"/>
    </source>
</evidence>
<sequence length="380" mass="40793">MYLFALLLSLLHFGNALLLPNPSGPYPVALTINTMTDNHRIDPYAPNHQKRQILTSIFWPVDSKSCSSKRVPYMPPATAAAYGAQAAQLGLSNDTFKVIEMEVCDVSKTSACQSSGEKGAKFPLAVFSPGSGNSRLQYSAMARSLASYGYVVVLVDHPYDASIVEFPDGTIISGGNIPEDEKNLEKATQVRAADISFIISQVEKSSFQNRIFKGLPGKVDTKKTVALGHSLGGASAAAAVLSDSRIQGGMNLDGRLFNPVLSKGLNKPFMQLGRPNHRSEDTTWVKFWNKLTGPKVELAVAGTIHGSYLDTALVLKTLGLPKEIMKQTVPIVGSVDGEVLQKTVSELLSAFITYTFGGSKTALLKAIKAEEGVSIVKSQL</sequence>
<comment type="caution">
    <text evidence="6">The sequence shown here is derived from an EMBL/GenBank/DDBJ whole genome shotgun (WGS) entry which is preliminary data.</text>
</comment>
<dbReference type="PANTHER" id="PTHR10272">
    <property type="entry name" value="PLATELET-ACTIVATING FACTOR ACETYLHYDROLASE"/>
    <property type="match status" value="1"/>
</dbReference>
<reference evidence="6 7" key="1">
    <citation type="submission" date="2017-06" db="EMBL/GenBank/DDBJ databases">
        <title>Comparative genomic analysis of Ambrosia Fusariam Clade fungi.</title>
        <authorList>
            <person name="Stajich J.E."/>
            <person name="Carrillo J."/>
            <person name="Kijimoto T."/>
            <person name="Eskalen A."/>
            <person name="O'Donnell K."/>
            <person name="Kasson M."/>
        </authorList>
    </citation>
    <scope>NUCLEOTIDE SEQUENCE [LARGE SCALE GENOMIC DNA]</scope>
    <source>
        <strain evidence="6 7">NRRL62584</strain>
    </source>
</reference>
<feature type="signal peptide" evidence="5">
    <location>
        <begin position="1"/>
        <end position="16"/>
    </location>
</feature>
<dbReference type="AlphaFoldDB" id="A0A428PNG6"/>
<dbReference type="Pfam" id="PF03403">
    <property type="entry name" value="PAF-AH_p_II"/>
    <property type="match status" value="2"/>
</dbReference>
<keyword evidence="3" id="KW-0442">Lipid degradation</keyword>
<evidence type="ECO:0000256" key="3">
    <source>
        <dbReference type="ARBA" id="ARBA00022963"/>
    </source>
</evidence>
<evidence type="ECO:0000256" key="5">
    <source>
        <dbReference type="SAM" id="SignalP"/>
    </source>
</evidence>
<dbReference type="PANTHER" id="PTHR10272:SF14">
    <property type="entry name" value="PAF ACETYLHYDROLASE FAMILY PROTEIN"/>
    <property type="match status" value="1"/>
</dbReference>
<dbReference type="GO" id="GO:0016042">
    <property type="term" value="P:lipid catabolic process"/>
    <property type="evidence" value="ECO:0007669"/>
    <property type="project" value="UniProtKB-KW"/>
</dbReference>
<dbReference type="STRING" id="1325734.A0A428PNG6"/>
<evidence type="ECO:0000256" key="2">
    <source>
        <dbReference type="ARBA" id="ARBA00022801"/>
    </source>
</evidence>
<dbReference type="InterPro" id="IPR029058">
    <property type="entry name" value="AB_hydrolase_fold"/>
</dbReference>
<proteinExistence type="predicted"/>
<organism evidence="6 7">
    <name type="scientific">Fusarium duplospermum</name>
    <dbReference type="NCBI Taxonomy" id="1325734"/>
    <lineage>
        <taxon>Eukaryota</taxon>
        <taxon>Fungi</taxon>
        <taxon>Dikarya</taxon>
        <taxon>Ascomycota</taxon>
        <taxon>Pezizomycotina</taxon>
        <taxon>Sordariomycetes</taxon>
        <taxon>Hypocreomycetidae</taxon>
        <taxon>Hypocreales</taxon>
        <taxon>Nectriaceae</taxon>
        <taxon>Fusarium</taxon>
        <taxon>Fusarium solani species complex</taxon>
    </lineage>
</organism>
<keyword evidence="2" id="KW-0378">Hydrolase</keyword>